<feature type="chain" id="PRO_5039423623" description="DUF3575 domain-containing protein" evidence="1">
    <location>
        <begin position="22"/>
        <end position="289"/>
    </location>
</feature>
<protein>
    <recommendedName>
        <fullName evidence="4">DUF3575 domain-containing protein</fullName>
    </recommendedName>
</protein>
<proteinExistence type="predicted"/>
<evidence type="ECO:0008006" key="4">
    <source>
        <dbReference type="Google" id="ProtNLM"/>
    </source>
</evidence>
<reference evidence="2" key="1">
    <citation type="submission" date="2020-10" db="EMBL/GenBank/DDBJ databases">
        <authorList>
            <person name="Gilroy R."/>
        </authorList>
    </citation>
    <scope>NUCLEOTIDE SEQUENCE</scope>
    <source>
        <strain evidence="2">ChiHecec2B26-709</strain>
    </source>
</reference>
<comment type="caution">
    <text evidence="2">The sequence shown here is derived from an EMBL/GenBank/DDBJ whole genome shotgun (WGS) entry which is preliminary data.</text>
</comment>
<reference evidence="2" key="2">
    <citation type="journal article" date="2021" name="PeerJ">
        <title>Extensive microbial diversity within the chicken gut microbiome revealed by metagenomics and culture.</title>
        <authorList>
            <person name="Gilroy R."/>
            <person name="Ravi A."/>
            <person name="Getino M."/>
            <person name="Pursley I."/>
            <person name="Horton D.L."/>
            <person name="Alikhan N.F."/>
            <person name="Baker D."/>
            <person name="Gharbi K."/>
            <person name="Hall N."/>
            <person name="Watson M."/>
            <person name="Adriaenssens E.M."/>
            <person name="Foster-Nyarko E."/>
            <person name="Jarju S."/>
            <person name="Secka A."/>
            <person name="Antonio M."/>
            <person name="Oren A."/>
            <person name="Chaudhuri R.R."/>
            <person name="La Ragione R."/>
            <person name="Hildebrand F."/>
            <person name="Pallen M.J."/>
        </authorList>
    </citation>
    <scope>NUCLEOTIDE SEQUENCE</scope>
    <source>
        <strain evidence="2">ChiHecec2B26-709</strain>
    </source>
</reference>
<gene>
    <name evidence="2" type="ORF">IAC35_07390</name>
</gene>
<dbReference type="Gene3D" id="2.40.160.170">
    <property type="match status" value="1"/>
</dbReference>
<dbReference type="AlphaFoldDB" id="A0A9D1GPH3"/>
<evidence type="ECO:0000313" key="3">
    <source>
        <dbReference type="Proteomes" id="UP000886881"/>
    </source>
</evidence>
<accession>A0A9D1GPH3</accession>
<evidence type="ECO:0000256" key="1">
    <source>
        <dbReference type="SAM" id="SignalP"/>
    </source>
</evidence>
<evidence type="ECO:0000313" key="2">
    <source>
        <dbReference type="EMBL" id="HIT47661.1"/>
    </source>
</evidence>
<dbReference type="Proteomes" id="UP000886881">
    <property type="component" value="Unassembled WGS sequence"/>
</dbReference>
<organism evidence="2 3">
    <name type="scientific">Candidatus Cryptobacteroides merdipullorum</name>
    <dbReference type="NCBI Taxonomy" id="2840771"/>
    <lineage>
        <taxon>Bacteria</taxon>
        <taxon>Pseudomonadati</taxon>
        <taxon>Bacteroidota</taxon>
        <taxon>Bacteroidia</taxon>
        <taxon>Bacteroidales</taxon>
        <taxon>Candidatus Cryptobacteroides</taxon>
    </lineage>
</organism>
<keyword evidence="1" id="KW-0732">Signal</keyword>
<dbReference type="EMBL" id="DVLC01000133">
    <property type="protein sequence ID" value="HIT47661.1"/>
    <property type="molecule type" value="Genomic_DNA"/>
</dbReference>
<feature type="signal peptide" evidence="1">
    <location>
        <begin position="1"/>
        <end position="21"/>
    </location>
</feature>
<sequence>MKNKLVAAVAFLFAASFVGRAQQAFENLSLGIELGTVGVGVELAVPVVTDHLVVKAGFNAPSLSYPFQVTMPADAMNTKIDAMNSRLEGLGLPERIASDLPETALNLRPTLNLSTAKLMVEYYPFRRSSFHLTAGAYVGMGENLISLAVSTDRAFWTGYSAVADQISALNEKYADMQGYVPLESDLMRFNAGGRTFELRGDDGIGYSEAVLCVAKLRPYFGIGFGRSVPGKRVGFQFDVGVWYHGVPELSSSYETAYDPDADALFADISLLDRLVLYPQVTLRLTYKIF</sequence>
<name>A0A9D1GPH3_9BACT</name>